<dbReference type="Pfam" id="PF13400">
    <property type="entry name" value="Tad"/>
    <property type="match status" value="1"/>
</dbReference>
<proteinExistence type="predicted"/>
<dbReference type="PROSITE" id="PS50234">
    <property type="entry name" value="VWFA"/>
    <property type="match status" value="1"/>
</dbReference>
<evidence type="ECO:0000259" key="2">
    <source>
        <dbReference type="PROSITE" id="PS50234"/>
    </source>
</evidence>
<evidence type="ECO:0000313" key="3">
    <source>
        <dbReference type="EMBL" id="WDI31165.1"/>
    </source>
</evidence>
<dbReference type="InterPro" id="IPR002035">
    <property type="entry name" value="VWF_A"/>
</dbReference>
<evidence type="ECO:0000256" key="1">
    <source>
        <dbReference type="SAM" id="Phobius"/>
    </source>
</evidence>
<dbReference type="InterPro" id="IPR036465">
    <property type="entry name" value="vWFA_dom_sf"/>
</dbReference>
<reference evidence="3" key="1">
    <citation type="submission" date="2023-02" db="EMBL/GenBank/DDBJ databases">
        <title>Genome sequence of Hyphococcus flavus.</title>
        <authorList>
            <person name="Rong J.-C."/>
            <person name="Zhao Q."/>
            <person name="Yi M."/>
            <person name="Wu J.-Y."/>
        </authorList>
    </citation>
    <scope>NUCLEOTIDE SEQUENCE</scope>
    <source>
        <strain evidence="3">MCCC 1K03223</strain>
    </source>
</reference>
<feature type="transmembrane region" description="Helical" evidence="1">
    <location>
        <begin position="39"/>
        <end position="58"/>
    </location>
</feature>
<dbReference type="InterPro" id="IPR028087">
    <property type="entry name" value="Tad_N"/>
</dbReference>
<dbReference type="Proteomes" id="UP001214043">
    <property type="component" value="Chromosome"/>
</dbReference>
<keyword evidence="1" id="KW-0472">Membrane</keyword>
<dbReference type="RefSeq" id="WP_274492988.1">
    <property type="nucleotide sequence ID" value="NZ_CP118166.1"/>
</dbReference>
<protein>
    <submittedName>
        <fullName evidence="3">Pilus assembly protein TadG-related protein</fullName>
    </submittedName>
</protein>
<dbReference type="AlphaFoldDB" id="A0AAF0CBK2"/>
<dbReference type="KEGG" id="hfl:PUV54_14535"/>
<feature type="domain" description="VWFA" evidence="2">
    <location>
        <begin position="168"/>
        <end position="225"/>
    </location>
</feature>
<keyword evidence="1" id="KW-0812">Transmembrane</keyword>
<accession>A0AAF0CBK2</accession>
<organism evidence="3 4">
    <name type="scientific">Hyphococcus flavus</name>
    <dbReference type="NCBI Taxonomy" id="1866326"/>
    <lineage>
        <taxon>Bacteria</taxon>
        <taxon>Pseudomonadati</taxon>
        <taxon>Pseudomonadota</taxon>
        <taxon>Alphaproteobacteria</taxon>
        <taxon>Parvularculales</taxon>
        <taxon>Parvularculaceae</taxon>
        <taxon>Hyphococcus</taxon>
    </lineage>
</organism>
<dbReference type="Gene3D" id="3.40.50.410">
    <property type="entry name" value="von Willebrand factor, type A domain"/>
    <property type="match status" value="2"/>
</dbReference>
<evidence type="ECO:0000313" key="4">
    <source>
        <dbReference type="Proteomes" id="UP001214043"/>
    </source>
</evidence>
<gene>
    <name evidence="3" type="ORF">PUV54_14535</name>
</gene>
<keyword evidence="4" id="KW-1185">Reference proteome</keyword>
<sequence length="704" mass="77838">MLVEKAGVAVGGKRNSKSTRARYLTVTAKRFAKDRSGNIVFLFAFMATVLFLFAGGAVDYSRWNAVRADMVESMDAASLAMAQLAATNPDLTESELKDYGRKFFEANFNYESNLEPGWNIVFALGDEAIIGTCITGKIDTYLLGVAGIKNLNIDKCVEITKQGSGRVELALVLDVTGSMDNKIDGVKKIESLKDAVDTLLDVLYGSAESSENIKIGVVPFNANVNPGGSSGWSNAWADTGAAAYYHGRRFFHVDKDGNVDMDTKVNHFSLYNTTPGADWQGCVEARPYPLDELDIPPGGSMSSTDLNAYMAVPGDYSDEENDQEEEMYDAFNNAPAYSVSSSELTNSANFNWVPVFLPDAADCNNSEDCESDSSYYNDSGTTSYGTPWYGYYFDDPDGDDYHVSGRSIQESSYGQNHYYFVNDNNYTHAGNAQFDKYAKIVHYFRQLLNDDVTNDDFKEFLTELSISTGLNGSGSASHGRGKQEYLLRMAYVGWWDPVTLTYKGKYDTPNSSYISAEVDCPTPILPLTNVRDDIEDHIDLLYPNGNTDIAHGAAWGWRVLSKEAPFTEGIGPGDQDYEKWQKAVVIMTDGENVVGSDNNTHYGSTQGQYGFAIEERMGVGKDTYWEMRDELDDKLLRVCHRMKAEGYLVYTIMFGLDSNSVRDMFKACATKPTAPYFHDAVDGNDLEDAFGDIAADLVDLHISK</sequence>
<name>A0AAF0CBK2_9PROT</name>
<dbReference type="SUPFAM" id="SSF53300">
    <property type="entry name" value="vWA-like"/>
    <property type="match status" value="1"/>
</dbReference>
<dbReference type="EMBL" id="CP118166">
    <property type="protein sequence ID" value="WDI31165.1"/>
    <property type="molecule type" value="Genomic_DNA"/>
</dbReference>
<keyword evidence="1" id="KW-1133">Transmembrane helix</keyword>